<dbReference type="InterPro" id="IPR020103">
    <property type="entry name" value="PsdUridine_synth_cat_dom_sf"/>
</dbReference>
<comment type="similarity">
    <text evidence="1 5">Belongs to the pseudouridine synthase RsuA family.</text>
</comment>
<keyword evidence="2 4" id="KW-0694">RNA-binding</keyword>
<dbReference type="InterPro" id="IPR002942">
    <property type="entry name" value="S4_RNA-bd"/>
</dbReference>
<dbReference type="GO" id="GO:0000455">
    <property type="term" value="P:enzyme-directed rRNA pseudouridine synthesis"/>
    <property type="evidence" value="ECO:0007669"/>
    <property type="project" value="UniProtKB-ARBA"/>
</dbReference>
<dbReference type="InterPro" id="IPR036986">
    <property type="entry name" value="S4_RNA-bd_sf"/>
</dbReference>
<dbReference type="PATRIC" id="fig|999894.6.peg.667"/>
<dbReference type="GO" id="GO:0016829">
    <property type="term" value="F:lyase activity"/>
    <property type="evidence" value="ECO:0007669"/>
    <property type="project" value="UniProtKB-KW"/>
</dbReference>
<dbReference type="AlphaFoldDB" id="A0A179D762"/>
<accession>A0A179D762</accession>
<name>A0A179D762_9BACT</name>
<evidence type="ECO:0000256" key="3">
    <source>
        <dbReference type="ARBA" id="ARBA00023235"/>
    </source>
</evidence>
<dbReference type="STRING" id="999894.TDIS_0669"/>
<evidence type="ECO:0000256" key="5">
    <source>
        <dbReference type="RuleBase" id="RU003887"/>
    </source>
</evidence>
<evidence type="ECO:0000256" key="2">
    <source>
        <dbReference type="ARBA" id="ARBA00022884"/>
    </source>
</evidence>
<dbReference type="Proteomes" id="UP000078390">
    <property type="component" value="Unassembled WGS sequence"/>
</dbReference>
<dbReference type="Gene3D" id="3.10.290.10">
    <property type="entry name" value="RNA-binding S4 domain"/>
    <property type="match status" value="1"/>
</dbReference>
<dbReference type="NCBIfam" id="TIGR00093">
    <property type="entry name" value="pseudouridine synthase"/>
    <property type="match status" value="1"/>
</dbReference>
<dbReference type="Pfam" id="PF01479">
    <property type="entry name" value="S4"/>
    <property type="match status" value="1"/>
</dbReference>
<dbReference type="CDD" id="cd00165">
    <property type="entry name" value="S4"/>
    <property type="match status" value="1"/>
</dbReference>
<sequence>MIRLDQFLSRAGWGSRKEVKRLIRSGVVSVNGRMVREAAFKVAPGDRVEVSGKPVSFQEHRYFLLYKPRGYVTSTRDRLPTVMELLVGVSRTEKLFPVGRLDRDAEGALLVTDDGQLAHRLTHPKWKVPKVYLVEVEGEFSEELLPQFEEGIELSEGKTRPARARIVSRKENATLLEVILKEGRYHQIKRMFRALGFRVLNLKRVRFGPLTLEGLLPGEFRALNEEEISALRQAVGL</sequence>
<dbReference type="InterPro" id="IPR020094">
    <property type="entry name" value="TruA/RsuA/RluB/E/F_N"/>
</dbReference>
<evidence type="ECO:0000313" key="8">
    <source>
        <dbReference type="Proteomes" id="UP000078390"/>
    </source>
</evidence>
<feature type="domain" description="RNA-binding S4" evidence="6">
    <location>
        <begin position="2"/>
        <end position="60"/>
    </location>
</feature>
<dbReference type="RefSeq" id="WP_068669281.1">
    <property type="nucleotide sequence ID" value="NZ_LWLG01000002.1"/>
</dbReference>
<dbReference type="FunFam" id="3.10.290.10:FF:000003">
    <property type="entry name" value="Pseudouridine synthase"/>
    <property type="match status" value="1"/>
</dbReference>
<keyword evidence="3 5" id="KW-0413">Isomerase</keyword>
<dbReference type="SUPFAM" id="SSF55120">
    <property type="entry name" value="Pseudouridine synthase"/>
    <property type="match status" value="1"/>
</dbReference>
<dbReference type="PROSITE" id="PS01149">
    <property type="entry name" value="PSI_RSU"/>
    <property type="match status" value="1"/>
</dbReference>
<dbReference type="InterPro" id="IPR006145">
    <property type="entry name" value="PsdUridine_synth_RsuA/RluA"/>
</dbReference>
<dbReference type="EC" id="5.4.99.-" evidence="5"/>
<evidence type="ECO:0000259" key="6">
    <source>
        <dbReference type="SMART" id="SM00363"/>
    </source>
</evidence>
<evidence type="ECO:0000256" key="4">
    <source>
        <dbReference type="PROSITE-ProRule" id="PRU00182"/>
    </source>
</evidence>
<dbReference type="Pfam" id="PF00849">
    <property type="entry name" value="PseudoU_synth_2"/>
    <property type="match status" value="1"/>
</dbReference>
<dbReference type="InterPro" id="IPR018496">
    <property type="entry name" value="PsdUridine_synth_RsuA/RluB_CS"/>
</dbReference>
<proteinExistence type="inferred from homology"/>
<dbReference type="Gene3D" id="3.30.70.580">
    <property type="entry name" value="Pseudouridine synthase I, catalytic domain, N-terminal subdomain"/>
    <property type="match status" value="1"/>
</dbReference>
<comment type="caution">
    <text evidence="7">The sequence shown here is derived from an EMBL/GenBank/DDBJ whole genome shotgun (WGS) entry which is preliminary data.</text>
</comment>
<dbReference type="EMBL" id="LWLG01000002">
    <property type="protein sequence ID" value="OAQ21448.1"/>
    <property type="molecule type" value="Genomic_DNA"/>
</dbReference>
<dbReference type="CDD" id="cd02553">
    <property type="entry name" value="PseudoU_synth_RsuA"/>
    <property type="match status" value="1"/>
</dbReference>
<dbReference type="PANTHER" id="PTHR47683">
    <property type="entry name" value="PSEUDOURIDINE SYNTHASE FAMILY PROTEIN-RELATED"/>
    <property type="match status" value="1"/>
</dbReference>
<keyword evidence="7" id="KW-0456">Lyase</keyword>
<dbReference type="FunFam" id="3.30.70.1560:FF:000001">
    <property type="entry name" value="Pseudouridine synthase"/>
    <property type="match status" value="1"/>
</dbReference>
<dbReference type="InterPro" id="IPR000748">
    <property type="entry name" value="PsdUridine_synth_RsuA/RluB/E/F"/>
</dbReference>
<protein>
    <recommendedName>
        <fullName evidence="5">Pseudouridine synthase</fullName>
        <ecNumber evidence="5">5.4.99.-</ecNumber>
    </recommendedName>
</protein>
<dbReference type="PROSITE" id="PS50889">
    <property type="entry name" value="S4"/>
    <property type="match status" value="1"/>
</dbReference>
<dbReference type="Gene3D" id="3.30.70.1560">
    <property type="entry name" value="Alpha-L RNA-binding motif"/>
    <property type="match status" value="1"/>
</dbReference>
<dbReference type="GO" id="GO:0003723">
    <property type="term" value="F:RNA binding"/>
    <property type="evidence" value="ECO:0007669"/>
    <property type="project" value="UniProtKB-KW"/>
</dbReference>
<keyword evidence="8" id="KW-1185">Reference proteome</keyword>
<dbReference type="InterPro" id="IPR042092">
    <property type="entry name" value="PsdUridine_s_RsuA/RluB/E/F_cat"/>
</dbReference>
<dbReference type="GO" id="GO:0005829">
    <property type="term" value="C:cytosol"/>
    <property type="evidence" value="ECO:0007669"/>
    <property type="project" value="UniProtKB-ARBA"/>
</dbReference>
<dbReference type="InterPro" id="IPR050343">
    <property type="entry name" value="RsuA_PseudoU_synthase"/>
</dbReference>
<dbReference type="OrthoDB" id="9807213at2"/>
<evidence type="ECO:0000313" key="7">
    <source>
        <dbReference type="EMBL" id="OAQ21448.1"/>
    </source>
</evidence>
<dbReference type="SUPFAM" id="SSF55174">
    <property type="entry name" value="Alpha-L RNA-binding motif"/>
    <property type="match status" value="1"/>
</dbReference>
<evidence type="ECO:0000256" key="1">
    <source>
        <dbReference type="ARBA" id="ARBA00008348"/>
    </source>
</evidence>
<dbReference type="SMART" id="SM00363">
    <property type="entry name" value="S4"/>
    <property type="match status" value="1"/>
</dbReference>
<reference evidence="7 8" key="1">
    <citation type="submission" date="2016-04" db="EMBL/GenBank/DDBJ databases">
        <title>Genome analysis of Thermosulfurimonas dismutans, the first thermophilic sulfur-disproportionating bacterium of the phylum Thermodesulfobacteria.</title>
        <authorList>
            <person name="Mardanov A.V."/>
            <person name="Beletsky A.V."/>
            <person name="Kadnikov V.V."/>
            <person name="Slobodkin A.I."/>
            <person name="Ravin N.V."/>
        </authorList>
    </citation>
    <scope>NUCLEOTIDE SEQUENCE [LARGE SCALE GENOMIC DNA]</scope>
    <source>
        <strain evidence="7 8">S95</strain>
    </source>
</reference>
<dbReference type="GO" id="GO:0120159">
    <property type="term" value="F:rRNA pseudouridine synthase activity"/>
    <property type="evidence" value="ECO:0007669"/>
    <property type="project" value="UniProtKB-ARBA"/>
</dbReference>
<dbReference type="PANTHER" id="PTHR47683:SF4">
    <property type="entry name" value="PSEUDOURIDINE SYNTHASE"/>
    <property type="match status" value="1"/>
</dbReference>
<gene>
    <name evidence="7" type="ORF">TDIS_0669</name>
</gene>
<organism evidence="7 8">
    <name type="scientific">Thermosulfurimonas dismutans</name>
    <dbReference type="NCBI Taxonomy" id="999894"/>
    <lineage>
        <taxon>Bacteria</taxon>
        <taxon>Pseudomonadati</taxon>
        <taxon>Thermodesulfobacteriota</taxon>
        <taxon>Thermodesulfobacteria</taxon>
        <taxon>Thermodesulfobacteriales</taxon>
        <taxon>Thermodesulfobacteriaceae</taxon>
        <taxon>Thermosulfurimonas</taxon>
    </lineage>
</organism>